<dbReference type="OrthoDB" id="6132759at2759"/>
<evidence type="ECO:0000256" key="5">
    <source>
        <dbReference type="ARBA" id="ARBA00022692"/>
    </source>
</evidence>
<dbReference type="GO" id="GO:0015293">
    <property type="term" value="F:symporter activity"/>
    <property type="evidence" value="ECO:0007669"/>
    <property type="project" value="TreeGrafter"/>
</dbReference>
<dbReference type="PANTHER" id="PTHR42985">
    <property type="entry name" value="SODIUM-COUPLED MONOCARBOXYLATE TRANSPORTER"/>
    <property type="match status" value="1"/>
</dbReference>
<protein>
    <submittedName>
        <fullName evidence="12">Sodium-coupled monocarboxylate transporter 1</fullName>
    </submittedName>
</protein>
<dbReference type="PANTHER" id="PTHR42985:SF21">
    <property type="entry name" value="SODIUM-DEPENDENT MULTIVITAMIN TRANSPORTER-LIKE PROTEIN"/>
    <property type="match status" value="1"/>
</dbReference>
<evidence type="ECO:0000256" key="7">
    <source>
        <dbReference type="ARBA" id="ARBA00023053"/>
    </source>
</evidence>
<keyword evidence="13" id="KW-1185">Reference proteome</keyword>
<evidence type="ECO:0000256" key="9">
    <source>
        <dbReference type="ARBA" id="ARBA00023136"/>
    </source>
</evidence>
<dbReference type="STRING" id="67767.A0A0J7N294"/>
<gene>
    <name evidence="12" type="ORF">RF55_14160</name>
</gene>
<evidence type="ECO:0000256" key="1">
    <source>
        <dbReference type="ARBA" id="ARBA00004651"/>
    </source>
</evidence>
<name>A0A0J7N294_LASNI</name>
<dbReference type="GO" id="GO:0005886">
    <property type="term" value="C:plasma membrane"/>
    <property type="evidence" value="ECO:0007669"/>
    <property type="project" value="UniProtKB-SubCell"/>
</dbReference>
<sequence length="227" mass="24506">MSTGLNSMSGVIYEDMIKPCLRKPISNVGASRIMKATVVIIGAICVGLVFMVEKLSGLIQAGKSLSGITAGPLLGIFTLGMMFPMANSMGALVGGLISLNLVAWISFGTQAAISSGSVYFPVKPVSVEGCSELLKSIAGNLTMIVETAVREQPFFLYRMSYLWYTWVGFLTTILIGLLVSWFTGPSKYSRTDKRLFTPIIHGLLRSKNPQKACTLLSINHNATRLTN</sequence>
<reference evidence="12 13" key="1">
    <citation type="submission" date="2015-04" db="EMBL/GenBank/DDBJ databases">
        <title>Lasius niger genome sequencing.</title>
        <authorList>
            <person name="Konorov E.A."/>
            <person name="Nikitin M.A."/>
            <person name="Kirill M.V."/>
            <person name="Chang P."/>
        </authorList>
    </citation>
    <scope>NUCLEOTIDE SEQUENCE [LARGE SCALE GENOMIC DNA]</scope>
    <source>
        <tissue evidence="12">Whole</tissue>
    </source>
</reference>
<accession>A0A0J7N294</accession>
<feature type="transmembrane region" description="Helical" evidence="11">
    <location>
        <begin position="90"/>
        <end position="113"/>
    </location>
</feature>
<keyword evidence="6 11" id="KW-1133">Transmembrane helix</keyword>
<dbReference type="Gene3D" id="1.20.1730.10">
    <property type="entry name" value="Sodium/glucose cotransporter"/>
    <property type="match status" value="1"/>
</dbReference>
<feature type="transmembrane region" description="Helical" evidence="11">
    <location>
        <begin position="161"/>
        <end position="184"/>
    </location>
</feature>
<dbReference type="InterPro" id="IPR051163">
    <property type="entry name" value="Sodium:Solute_Symporter_SSF"/>
</dbReference>
<evidence type="ECO:0000313" key="12">
    <source>
        <dbReference type="EMBL" id="KMQ86775.1"/>
    </source>
</evidence>
<evidence type="ECO:0000313" key="13">
    <source>
        <dbReference type="Proteomes" id="UP000036403"/>
    </source>
</evidence>
<proteinExistence type="inferred from homology"/>
<evidence type="ECO:0000256" key="11">
    <source>
        <dbReference type="SAM" id="Phobius"/>
    </source>
</evidence>
<dbReference type="PaxDb" id="67767-A0A0J7N294"/>
<evidence type="ECO:0000256" key="6">
    <source>
        <dbReference type="ARBA" id="ARBA00022989"/>
    </source>
</evidence>
<dbReference type="GO" id="GO:0006814">
    <property type="term" value="P:sodium ion transport"/>
    <property type="evidence" value="ECO:0007669"/>
    <property type="project" value="UniProtKB-KW"/>
</dbReference>
<feature type="transmembrane region" description="Helical" evidence="11">
    <location>
        <begin position="33"/>
        <end position="52"/>
    </location>
</feature>
<evidence type="ECO:0000256" key="10">
    <source>
        <dbReference type="ARBA" id="ARBA00023201"/>
    </source>
</evidence>
<evidence type="ECO:0000256" key="8">
    <source>
        <dbReference type="ARBA" id="ARBA00023065"/>
    </source>
</evidence>
<dbReference type="EMBL" id="LBMM01011538">
    <property type="protein sequence ID" value="KMQ86775.1"/>
    <property type="molecule type" value="Genomic_DNA"/>
</dbReference>
<dbReference type="InterPro" id="IPR038377">
    <property type="entry name" value="Na/Glc_symporter_sf"/>
</dbReference>
<comment type="subcellular location">
    <subcellularLocation>
        <location evidence="1">Cell membrane</location>
        <topology evidence="1">Multi-pass membrane protein</topology>
    </subcellularLocation>
</comment>
<dbReference type="PROSITE" id="PS50283">
    <property type="entry name" value="NA_SOLUT_SYMP_3"/>
    <property type="match status" value="1"/>
</dbReference>
<comment type="similarity">
    <text evidence="2">Belongs to the sodium:solute symporter (SSF) (TC 2.A.21) family.</text>
</comment>
<keyword evidence="10" id="KW-0739">Sodium transport</keyword>
<dbReference type="Proteomes" id="UP000036403">
    <property type="component" value="Unassembled WGS sequence"/>
</dbReference>
<dbReference type="AlphaFoldDB" id="A0A0J7N294"/>
<organism evidence="12 13">
    <name type="scientific">Lasius niger</name>
    <name type="common">Black garden ant</name>
    <dbReference type="NCBI Taxonomy" id="67767"/>
    <lineage>
        <taxon>Eukaryota</taxon>
        <taxon>Metazoa</taxon>
        <taxon>Ecdysozoa</taxon>
        <taxon>Arthropoda</taxon>
        <taxon>Hexapoda</taxon>
        <taxon>Insecta</taxon>
        <taxon>Pterygota</taxon>
        <taxon>Neoptera</taxon>
        <taxon>Endopterygota</taxon>
        <taxon>Hymenoptera</taxon>
        <taxon>Apocrita</taxon>
        <taxon>Aculeata</taxon>
        <taxon>Formicoidea</taxon>
        <taxon>Formicidae</taxon>
        <taxon>Formicinae</taxon>
        <taxon>Lasius</taxon>
        <taxon>Lasius</taxon>
    </lineage>
</organism>
<keyword evidence="8" id="KW-0406">Ion transport</keyword>
<keyword evidence="3" id="KW-0813">Transport</keyword>
<evidence type="ECO:0000256" key="4">
    <source>
        <dbReference type="ARBA" id="ARBA00022475"/>
    </source>
</evidence>
<keyword evidence="5 11" id="KW-0812">Transmembrane</keyword>
<comment type="caution">
    <text evidence="12">The sequence shown here is derived from an EMBL/GenBank/DDBJ whole genome shotgun (WGS) entry which is preliminary data.</text>
</comment>
<evidence type="ECO:0000256" key="3">
    <source>
        <dbReference type="ARBA" id="ARBA00022448"/>
    </source>
</evidence>
<keyword evidence="7" id="KW-0915">Sodium</keyword>
<keyword evidence="9 11" id="KW-0472">Membrane</keyword>
<keyword evidence="4" id="KW-1003">Cell membrane</keyword>
<evidence type="ECO:0000256" key="2">
    <source>
        <dbReference type="ARBA" id="ARBA00006434"/>
    </source>
</evidence>
<dbReference type="InterPro" id="IPR001734">
    <property type="entry name" value="Na/solute_symporter"/>
</dbReference>
<feature type="transmembrane region" description="Helical" evidence="11">
    <location>
        <begin position="64"/>
        <end position="83"/>
    </location>
</feature>